<name>A0ABR1VH22_9PEZI</name>
<reference evidence="1 2" key="1">
    <citation type="submission" date="2023-01" db="EMBL/GenBank/DDBJ databases">
        <title>Analysis of 21 Apiospora genomes using comparative genomics revels a genus with tremendous synthesis potential of carbohydrate active enzymes and secondary metabolites.</title>
        <authorList>
            <person name="Sorensen T."/>
        </authorList>
    </citation>
    <scope>NUCLEOTIDE SEQUENCE [LARGE SCALE GENOMIC DNA]</scope>
    <source>
        <strain evidence="1 2">CBS 135458</strain>
    </source>
</reference>
<dbReference type="EMBL" id="JAQQWL010000006">
    <property type="protein sequence ID" value="KAK8069606.1"/>
    <property type="molecule type" value="Genomic_DNA"/>
</dbReference>
<protein>
    <submittedName>
        <fullName evidence="1">Uncharacterized protein</fullName>
    </submittedName>
</protein>
<evidence type="ECO:0000313" key="2">
    <source>
        <dbReference type="Proteomes" id="UP001480595"/>
    </source>
</evidence>
<organism evidence="1 2">
    <name type="scientific">Apiospora phragmitis</name>
    <dbReference type="NCBI Taxonomy" id="2905665"/>
    <lineage>
        <taxon>Eukaryota</taxon>
        <taxon>Fungi</taxon>
        <taxon>Dikarya</taxon>
        <taxon>Ascomycota</taxon>
        <taxon>Pezizomycotina</taxon>
        <taxon>Sordariomycetes</taxon>
        <taxon>Xylariomycetidae</taxon>
        <taxon>Amphisphaeriales</taxon>
        <taxon>Apiosporaceae</taxon>
        <taxon>Apiospora</taxon>
    </lineage>
</organism>
<sequence>MLPAFKAMNTVLEKEGLPSYEKLKVALDWVKDSDLVDAMKRGVNGKEKCTEIKQEMEKIIKYWKRRMELLEMATKALRVEEA</sequence>
<dbReference type="GeneID" id="92090694"/>
<evidence type="ECO:0000313" key="1">
    <source>
        <dbReference type="EMBL" id="KAK8069606.1"/>
    </source>
</evidence>
<keyword evidence="2" id="KW-1185">Reference proteome</keyword>
<accession>A0ABR1VH22</accession>
<dbReference type="RefSeq" id="XP_066716900.1">
    <property type="nucleotide sequence ID" value="XM_066857631.1"/>
</dbReference>
<comment type="caution">
    <text evidence="1">The sequence shown here is derived from an EMBL/GenBank/DDBJ whole genome shotgun (WGS) entry which is preliminary data.</text>
</comment>
<dbReference type="Proteomes" id="UP001480595">
    <property type="component" value="Unassembled WGS sequence"/>
</dbReference>
<proteinExistence type="predicted"/>
<gene>
    <name evidence="1" type="ORF">PG994_006222</name>
</gene>